<dbReference type="Gene3D" id="3.10.100.10">
    <property type="entry name" value="Mannose-Binding Protein A, subunit A"/>
    <property type="match status" value="1"/>
</dbReference>
<keyword evidence="3" id="KW-1133">Transmembrane helix</keyword>
<dbReference type="InterPro" id="IPR016187">
    <property type="entry name" value="CTDL_fold"/>
</dbReference>
<dbReference type="AlphaFoldDB" id="A0AAV7L1A4"/>
<gene>
    <name evidence="5" type="ORF">NDU88_005077</name>
</gene>
<sequence length="250" mass="28562">MESDVTYADLKFNSDVVQTAKPKSGAKRDVQAQGEKKNSPKTLIALLLVIILLLAGLAALITLYVKASSRLPELEHQMAELQQNHTKALEYIGCKNRSSAHNCSQFFYKDCPINWLLNNGKCYFFSQTKLSWENSRTSCQSSQADLVIISDTKEQLFIRSSKNASFYWIGLTDQDQVNGWKWVNGSSLQQQEVFWNCNQPDNFEGKEHCATVGSNENCGSPKDWNDDRCEKEYKFICEKELEDRKMDFNP</sequence>
<dbReference type="CDD" id="cd03590">
    <property type="entry name" value="CLECT_DC-SIGN_like"/>
    <property type="match status" value="1"/>
</dbReference>
<evidence type="ECO:0000313" key="6">
    <source>
        <dbReference type="Proteomes" id="UP001066276"/>
    </source>
</evidence>
<name>A0AAV7L1A4_PLEWA</name>
<keyword evidence="2" id="KW-1015">Disulfide bond</keyword>
<feature type="domain" description="C-type lectin" evidence="4">
    <location>
        <begin position="118"/>
        <end position="238"/>
    </location>
</feature>
<evidence type="ECO:0000256" key="3">
    <source>
        <dbReference type="SAM" id="Phobius"/>
    </source>
</evidence>
<evidence type="ECO:0000313" key="5">
    <source>
        <dbReference type="EMBL" id="KAJ1084938.1"/>
    </source>
</evidence>
<proteinExistence type="predicted"/>
<dbReference type="InterPro" id="IPR001304">
    <property type="entry name" value="C-type_lectin-like"/>
</dbReference>
<dbReference type="PROSITE" id="PS50041">
    <property type="entry name" value="C_TYPE_LECTIN_2"/>
    <property type="match status" value="1"/>
</dbReference>
<evidence type="ECO:0000256" key="1">
    <source>
        <dbReference type="ARBA" id="ARBA00022734"/>
    </source>
</evidence>
<dbReference type="InterPro" id="IPR016186">
    <property type="entry name" value="C-type_lectin-like/link_sf"/>
</dbReference>
<dbReference type="EMBL" id="JANPWB010000016">
    <property type="protein sequence ID" value="KAJ1084938.1"/>
    <property type="molecule type" value="Genomic_DNA"/>
</dbReference>
<evidence type="ECO:0000259" key="4">
    <source>
        <dbReference type="PROSITE" id="PS50041"/>
    </source>
</evidence>
<dbReference type="Proteomes" id="UP001066276">
    <property type="component" value="Chromosome 12"/>
</dbReference>
<keyword evidence="6" id="KW-1185">Reference proteome</keyword>
<dbReference type="SUPFAM" id="SSF56436">
    <property type="entry name" value="C-type lectin-like"/>
    <property type="match status" value="1"/>
</dbReference>
<dbReference type="GO" id="GO:0030246">
    <property type="term" value="F:carbohydrate binding"/>
    <property type="evidence" value="ECO:0007669"/>
    <property type="project" value="UniProtKB-KW"/>
</dbReference>
<feature type="transmembrane region" description="Helical" evidence="3">
    <location>
        <begin position="43"/>
        <end position="65"/>
    </location>
</feature>
<reference evidence="5" key="1">
    <citation type="journal article" date="2022" name="bioRxiv">
        <title>Sequencing and chromosome-scale assembly of the giantPleurodeles waltlgenome.</title>
        <authorList>
            <person name="Brown T."/>
            <person name="Elewa A."/>
            <person name="Iarovenko S."/>
            <person name="Subramanian E."/>
            <person name="Araus A.J."/>
            <person name="Petzold A."/>
            <person name="Susuki M."/>
            <person name="Suzuki K.-i.T."/>
            <person name="Hayashi T."/>
            <person name="Toyoda A."/>
            <person name="Oliveira C."/>
            <person name="Osipova E."/>
            <person name="Leigh N.D."/>
            <person name="Simon A."/>
            <person name="Yun M.H."/>
        </authorList>
    </citation>
    <scope>NUCLEOTIDE SEQUENCE</scope>
    <source>
        <strain evidence="5">20211129_DDA</strain>
        <tissue evidence="5">Liver</tissue>
    </source>
</reference>
<comment type="caution">
    <text evidence="5">The sequence shown here is derived from an EMBL/GenBank/DDBJ whole genome shotgun (WGS) entry which is preliminary data.</text>
</comment>
<organism evidence="5 6">
    <name type="scientific">Pleurodeles waltl</name>
    <name type="common">Iberian ribbed newt</name>
    <dbReference type="NCBI Taxonomy" id="8319"/>
    <lineage>
        <taxon>Eukaryota</taxon>
        <taxon>Metazoa</taxon>
        <taxon>Chordata</taxon>
        <taxon>Craniata</taxon>
        <taxon>Vertebrata</taxon>
        <taxon>Euteleostomi</taxon>
        <taxon>Amphibia</taxon>
        <taxon>Batrachia</taxon>
        <taxon>Caudata</taxon>
        <taxon>Salamandroidea</taxon>
        <taxon>Salamandridae</taxon>
        <taxon>Pleurodelinae</taxon>
        <taxon>Pleurodeles</taxon>
    </lineage>
</organism>
<accession>A0AAV7L1A4</accession>
<keyword evidence="3" id="KW-0812">Transmembrane</keyword>
<dbReference type="InterPro" id="IPR033989">
    <property type="entry name" value="CD209-like_CTLD"/>
</dbReference>
<dbReference type="SMART" id="SM00034">
    <property type="entry name" value="CLECT"/>
    <property type="match status" value="1"/>
</dbReference>
<keyword evidence="3" id="KW-0472">Membrane</keyword>
<dbReference type="PANTHER" id="PTHR46746:SF9">
    <property type="entry name" value="CD209 ANTIGEN-LIKE PROTEIN C-LIKE"/>
    <property type="match status" value="1"/>
</dbReference>
<protein>
    <recommendedName>
        <fullName evidence="4">C-type lectin domain-containing protein</fullName>
    </recommendedName>
</protein>
<evidence type="ECO:0000256" key="2">
    <source>
        <dbReference type="ARBA" id="ARBA00023157"/>
    </source>
</evidence>
<dbReference type="Pfam" id="PF00059">
    <property type="entry name" value="Lectin_C"/>
    <property type="match status" value="1"/>
</dbReference>
<dbReference type="InterPro" id="IPR051379">
    <property type="entry name" value="C-type_Lectin_Receptor_IMM"/>
</dbReference>
<keyword evidence="1" id="KW-0430">Lectin</keyword>
<dbReference type="PANTHER" id="PTHR46746">
    <property type="entry name" value="KILLER CELL LECTIN-LIKE RECEPTOR SUBFAMILY F MEMBER 2"/>
    <property type="match status" value="1"/>
</dbReference>